<dbReference type="Pfam" id="PF00132">
    <property type="entry name" value="Hexapep"/>
    <property type="match status" value="1"/>
</dbReference>
<dbReference type="RefSeq" id="WP_354010333.1">
    <property type="nucleotide sequence ID" value="NZ_JBEWTA010000001.1"/>
</dbReference>
<dbReference type="InterPro" id="IPR051159">
    <property type="entry name" value="Hexapeptide_acetyltransf"/>
</dbReference>
<dbReference type="Gene3D" id="2.160.10.10">
    <property type="entry name" value="Hexapeptide repeat proteins"/>
    <property type="match status" value="1"/>
</dbReference>
<gene>
    <name evidence="3" type="ORF">V5J35_001154</name>
</gene>
<keyword evidence="2" id="KW-0808">Transferase</keyword>
<dbReference type="SUPFAM" id="SSF51161">
    <property type="entry name" value="Trimeric LpxA-like enzymes"/>
    <property type="match status" value="1"/>
</dbReference>
<dbReference type="Proteomes" id="UP001549366">
    <property type="component" value="Unassembled WGS sequence"/>
</dbReference>
<evidence type="ECO:0000313" key="4">
    <source>
        <dbReference type="Proteomes" id="UP001549366"/>
    </source>
</evidence>
<dbReference type="InterPro" id="IPR011004">
    <property type="entry name" value="Trimer_LpxA-like_sf"/>
</dbReference>
<evidence type="ECO:0000256" key="2">
    <source>
        <dbReference type="ARBA" id="ARBA00022679"/>
    </source>
</evidence>
<dbReference type="PANTHER" id="PTHR23416">
    <property type="entry name" value="SIALIC ACID SYNTHASE-RELATED"/>
    <property type="match status" value="1"/>
</dbReference>
<keyword evidence="4" id="KW-1185">Reference proteome</keyword>
<comment type="similarity">
    <text evidence="1">Belongs to the transferase hexapeptide repeat family.</text>
</comment>
<accession>A0ABV2SDX0</accession>
<sequence length="124" mass="13051">MPKCSSQPSLFQIIIVLAIFLLLAFSFTTLFEVIGDNVMIGPNVTLCTAGHPLDTKTRNSGEEFAKPVTIGNDVWIGANVLVLPGVTIHDGAVVGGGSVVTKDVPAHCVVVGNPARVVREEINN</sequence>
<dbReference type="PANTHER" id="PTHR23416:SF23">
    <property type="entry name" value="ACETYLTRANSFERASE C18B11.09C-RELATED"/>
    <property type="match status" value="1"/>
</dbReference>
<dbReference type="InterPro" id="IPR001451">
    <property type="entry name" value="Hexapep"/>
</dbReference>
<evidence type="ECO:0000313" key="3">
    <source>
        <dbReference type="EMBL" id="MET4755962.1"/>
    </source>
</evidence>
<comment type="caution">
    <text evidence="3">The sequence shown here is derived from an EMBL/GenBank/DDBJ whole genome shotgun (WGS) entry which is preliminary data.</text>
</comment>
<protein>
    <submittedName>
        <fullName evidence="3">Acetyltransferase-like isoleucine patch superfamily enzyme</fullName>
    </submittedName>
</protein>
<reference evidence="3 4" key="1">
    <citation type="submission" date="2024-06" db="EMBL/GenBank/DDBJ databases">
        <title>Genomic Encyclopedia of Type Strains, Phase V (KMG-V): Genome sequencing to study the core and pangenomes of soil and plant-associated prokaryotes.</title>
        <authorList>
            <person name="Whitman W."/>
        </authorList>
    </citation>
    <scope>NUCLEOTIDE SEQUENCE [LARGE SCALE GENOMIC DNA]</scope>
    <source>
        <strain evidence="3 4">NE40</strain>
    </source>
</reference>
<proteinExistence type="inferred from homology"/>
<dbReference type="EMBL" id="JBEWTB010000002">
    <property type="protein sequence ID" value="MET4755962.1"/>
    <property type="molecule type" value="Genomic_DNA"/>
</dbReference>
<evidence type="ECO:0000256" key="1">
    <source>
        <dbReference type="ARBA" id="ARBA00007274"/>
    </source>
</evidence>
<organism evidence="3 4">
    <name type="scientific">Endozoicomonas lisbonensis</name>
    <dbReference type="NCBI Taxonomy" id="3120522"/>
    <lineage>
        <taxon>Bacteria</taxon>
        <taxon>Pseudomonadati</taxon>
        <taxon>Pseudomonadota</taxon>
        <taxon>Gammaproteobacteria</taxon>
        <taxon>Oceanospirillales</taxon>
        <taxon>Endozoicomonadaceae</taxon>
        <taxon>Endozoicomonas</taxon>
    </lineage>
</organism>
<name>A0ABV2SDX0_9GAMM</name>